<proteinExistence type="predicted"/>
<accession>A0ABQ4YQ55</accession>
<reference evidence="1" key="1">
    <citation type="journal article" date="2022" name="Int. J. Mol. Sci.">
        <title>Draft Genome of Tanacetum Coccineum: Genomic Comparison of Closely Related Tanacetum-Family Plants.</title>
        <authorList>
            <person name="Yamashiro T."/>
            <person name="Shiraishi A."/>
            <person name="Nakayama K."/>
            <person name="Satake H."/>
        </authorList>
    </citation>
    <scope>NUCLEOTIDE SEQUENCE</scope>
</reference>
<gene>
    <name evidence="1" type="ORF">Tco_0728923</name>
</gene>
<comment type="caution">
    <text evidence="1">The sequence shown here is derived from an EMBL/GenBank/DDBJ whole genome shotgun (WGS) entry which is preliminary data.</text>
</comment>
<reference evidence="1" key="2">
    <citation type="submission" date="2022-01" db="EMBL/GenBank/DDBJ databases">
        <authorList>
            <person name="Yamashiro T."/>
            <person name="Shiraishi A."/>
            <person name="Satake H."/>
            <person name="Nakayama K."/>
        </authorList>
    </citation>
    <scope>NUCLEOTIDE SEQUENCE</scope>
</reference>
<evidence type="ECO:0000313" key="1">
    <source>
        <dbReference type="EMBL" id="GJS79042.1"/>
    </source>
</evidence>
<organism evidence="1 2">
    <name type="scientific">Tanacetum coccineum</name>
    <dbReference type="NCBI Taxonomy" id="301880"/>
    <lineage>
        <taxon>Eukaryota</taxon>
        <taxon>Viridiplantae</taxon>
        <taxon>Streptophyta</taxon>
        <taxon>Embryophyta</taxon>
        <taxon>Tracheophyta</taxon>
        <taxon>Spermatophyta</taxon>
        <taxon>Magnoliopsida</taxon>
        <taxon>eudicotyledons</taxon>
        <taxon>Gunneridae</taxon>
        <taxon>Pentapetalae</taxon>
        <taxon>asterids</taxon>
        <taxon>campanulids</taxon>
        <taxon>Asterales</taxon>
        <taxon>Asteraceae</taxon>
        <taxon>Asteroideae</taxon>
        <taxon>Anthemideae</taxon>
        <taxon>Anthemidinae</taxon>
        <taxon>Tanacetum</taxon>
    </lineage>
</organism>
<keyword evidence="2" id="KW-1185">Reference proteome</keyword>
<protein>
    <submittedName>
        <fullName evidence="1">Uncharacterized protein</fullName>
    </submittedName>
</protein>
<dbReference type="Proteomes" id="UP001151760">
    <property type="component" value="Unassembled WGS sequence"/>
</dbReference>
<name>A0ABQ4YQ55_9ASTR</name>
<sequence>MNCIEEIAKDTKVIEIDDQLLVLIKRQVETELMLEEKFRDLCEKVSNFVKEIEDVVKEVERLNCKDVAKETIRLLRRGQKRELYKMTRLQMMVNESHFSVREKHTLVLMDLREFNDDGDKGLIGIDQDNGVTACGFGLGKKKIPWPRRPSVEGHNQKMNCIEEIAKDAKVIETNDQLLVLIKRQVETELMLEEKFRDLRQVETELMLEEKFRDLCEEVSNFVKEIEDVVKEVERLSCKDVTKETVRLLKRGQKRELYKMTRLQIMVNESHFSVREKHTFVSKMNLGRLD</sequence>
<evidence type="ECO:0000313" key="2">
    <source>
        <dbReference type="Proteomes" id="UP001151760"/>
    </source>
</evidence>
<dbReference type="EMBL" id="BQNB010010568">
    <property type="protein sequence ID" value="GJS79042.1"/>
    <property type="molecule type" value="Genomic_DNA"/>
</dbReference>